<evidence type="ECO:0000313" key="1">
    <source>
        <dbReference type="EMBL" id="GBM98428.1"/>
    </source>
</evidence>
<accession>A0A4Y2K970</accession>
<evidence type="ECO:0000313" key="2">
    <source>
        <dbReference type="Proteomes" id="UP000499080"/>
    </source>
</evidence>
<protein>
    <submittedName>
        <fullName evidence="1">Uncharacterized protein</fullName>
    </submittedName>
</protein>
<name>A0A4Y2K970_ARAVE</name>
<reference evidence="1 2" key="1">
    <citation type="journal article" date="2019" name="Sci. Rep.">
        <title>Orb-weaving spider Araneus ventricosus genome elucidates the spidroin gene catalogue.</title>
        <authorList>
            <person name="Kono N."/>
            <person name="Nakamura H."/>
            <person name="Ohtoshi R."/>
            <person name="Moran D.A.P."/>
            <person name="Shinohara A."/>
            <person name="Yoshida Y."/>
            <person name="Fujiwara M."/>
            <person name="Mori M."/>
            <person name="Tomita M."/>
            <person name="Arakawa K."/>
        </authorList>
    </citation>
    <scope>NUCLEOTIDE SEQUENCE [LARGE SCALE GENOMIC DNA]</scope>
</reference>
<dbReference type="AlphaFoldDB" id="A0A4Y2K970"/>
<gene>
    <name evidence="1" type="ORF">AVEN_268771_1</name>
</gene>
<proteinExistence type="predicted"/>
<keyword evidence="2" id="KW-1185">Reference proteome</keyword>
<dbReference type="EMBL" id="BGPR01004322">
    <property type="protein sequence ID" value="GBM98428.1"/>
    <property type="molecule type" value="Genomic_DNA"/>
</dbReference>
<comment type="caution">
    <text evidence="1">The sequence shown here is derived from an EMBL/GenBank/DDBJ whole genome shotgun (WGS) entry which is preliminary data.</text>
</comment>
<organism evidence="1 2">
    <name type="scientific">Araneus ventricosus</name>
    <name type="common">Orbweaver spider</name>
    <name type="synonym">Epeira ventricosa</name>
    <dbReference type="NCBI Taxonomy" id="182803"/>
    <lineage>
        <taxon>Eukaryota</taxon>
        <taxon>Metazoa</taxon>
        <taxon>Ecdysozoa</taxon>
        <taxon>Arthropoda</taxon>
        <taxon>Chelicerata</taxon>
        <taxon>Arachnida</taxon>
        <taxon>Araneae</taxon>
        <taxon>Araneomorphae</taxon>
        <taxon>Entelegynae</taxon>
        <taxon>Araneoidea</taxon>
        <taxon>Araneidae</taxon>
        <taxon>Araneus</taxon>
    </lineage>
</organism>
<sequence length="230" mass="26000">MPQEWGARKAMTSNPFSVKPALLQIYGCLHILDALDEVAPRTFPKYIFSNFLNGSPYSFSDQRKLAAAAGIVILFTGKYRSSQYSSSIVRFHSTSKSQCAQLTNFLARNKGIEFQNVRAQSDPSRPNHTLSSKRSFSYIVLSLQADVMEFLYIQAYILSMEISKTQQSLILFRRQSRCLSPWSGEPDVAAASHPYYPCKTLFTTIRPHIAGSEFFHVCNTILCRLGFLGW</sequence>
<dbReference type="Proteomes" id="UP000499080">
    <property type="component" value="Unassembled WGS sequence"/>
</dbReference>